<feature type="region of interest" description="Disordered" evidence="1">
    <location>
        <begin position="70"/>
        <end position="127"/>
    </location>
</feature>
<gene>
    <name evidence="2" type="ORF">NEA10_07615</name>
</gene>
<sequence>MIQEFYERYPLGRIWGDLIAIHDGQYLVRVVIFDQERPLVSSLAMGLSVETAEDLARERSLSLLAQATTVSAPIPSPSTAGESPPATVSLTPVSPAPPGNSLGSEDLYPSQPQPRPTTVLNPHPPTDDSDLLVQTTLELRRLGWDAEQGRVYLEETYGKRSRQQLTRAELESFLDYLQGQTPAG</sequence>
<dbReference type="Proteomes" id="UP001056708">
    <property type="component" value="Chromosome"/>
</dbReference>
<dbReference type="RefSeq" id="WP_252664727.1">
    <property type="nucleotide sequence ID" value="NZ_CP098611.1"/>
</dbReference>
<evidence type="ECO:0000313" key="3">
    <source>
        <dbReference type="Proteomes" id="UP001056708"/>
    </source>
</evidence>
<evidence type="ECO:0000256" key="1">
    <source>
        <dbReference type="SAM" id="MobiDB-lite"/>
    </source>
</evidence>
<organism evidence="2 3">
    <name type="scientific">Phormidium yuhuli AB48</name>
    <dbReference type="NCBI Taxonomy" id="2940671"/>
    <lineage>
        <taxon>Bacteria</taxon>
        <taxon>Bacillati</taxon>
        <taxon>Cyanobacteriota</taxon>
        <taxon>Cyanophyceae</taxon>
        <taxon>Oscillatoriophycideae</taxon>
        <taxon>Oscillatoriales</taxon>
        <taxon>Oscillatoriaceae</taxon>
        <taxon>Phormidium</taxon>
        <taxon>Phormidium yuhuli</taxon>
    </lineage>
</organism>
<keyword evidence="3" id="KW-1185">Reference proteome</keyword>
<accession>A0ABY5AUM4</accession>
<evidence type="ECO:0000313" key="2">
    <source>
        <dbReference type="EMBL" id="USR92575.1"/>
    </source>
</evidence>
<proteinExistence type="predicted"/>
<name>A0ABY5AUM4_9CYAN</name>
<feature type="compositionally biased region" description="Polar residues" evidence="1">
    <location>
        <begin position="70"/>
        <end position="92"/>
    </location>
</feature>
<reference evidence="2" key="1">
    <citation type="submission" date="2022-06" db="EMBL/GenBank/DDBJ databases">
        <title>Genome sequence of Phormidium yuhuli AB48 isolated from an industrial photobioreactor environment.</title>
        <authorList>
            <person name="Qiu Y."/>
            <person name="Noonan A.J.C."/>
            <person name="Dofher K."/>
            <person name="Koch M."/>
            <person name="Kieft B."/>
            <person name="Lin X."/>
            <person name="Ziels R.M."/>
            <person name="Hallam S.J."/>
        </authorList>
    </citation>
    <scope>NUCLEOTIDE SEQUENCE</scope>
    <source>
        <strain evidence="2">AB48</strain>
    </source>
</reference>
<protein>
    <submittedName>
        <fullName evidence="2">Uncharacterized protein</fullName>
    </submittedName>
</protein>
<dbReference type="EMBL" id="CP098611">
    <property type="protein sequence ID" value="USR92575.1"/>
    <property type="molecule type" value="Genomic_DNA"/>
</dbReference>